<comment type="caution">
    <text evidence="2">The sequence shown here is derived from an EMBL/GenBank/DDBJ whole genome shotgun (WGS) entry which is preliminary data.</text>
</comment>
<dbReference type="Proteomes" id="UP001152797">
    <property type="component" value="Unassembled WGS sequence"/>
</dbReference>
<name>A0A9P1D3X6_9DINO</name>
<reference evidence="3" key="2">
    <citation type="submission" date="2024-04" db="EMBL/GenBank/DDBJ databases">
        <authorList>
            <person name="Chen Y."/>
            <person name="Shah S."/>
            <person name="Dougan E. K."/>
            <person name="Thang M."/>
            <person name="Chan C."/>
        </authorList>
    </citation>
    <scope>NUCLEOTIDE SEQUENCE [LARGE SCALE GENOMIC DNA]</scope>
</reference>
<feature type="compositionally biased region" description="Basic and acidic residues" evidence="1">
    <location>
        <begin position="62"/>
        <end position="84"/>
    </location>
</feature>
<evidence type="ECO:0000313" key="4">
    <source>
        <dbReference type="Proteomes" id="UP001152797"/>
    </source>
</evidence>
<dbReference type="EMBL" id="CAMXCT010003046">
    <property type="protein sequence ID" value="CAI4002132.1"/>
    <property type="molecule type" value="Genomic_DNA"/>
</dbReference>
<sequence length="194" mass="21319">AKRSESAQQTPVLADTKAGKDDAEIRSPAKEHQIVPASPPKTPEDSGKTDQKKNKRTLLQVSREKPEDSCKKAKTTATEKKANTFDEADQAETPEKVSPYNRKRDACEICGVKRTATQRGCACPTCLQILRKTCGHQSVSKLKEDASLLQQVKESSLEAQEEAHEEAGDAVPGGKRMKRIEAMLQKILQHLGLD</sequence>
<evidence type="ECO:0000256" key="1">
    <source>
        <dbReference type="SAM" id="MobiDB-lite"/>
    </source>
</evidence>
<evidence type="ECO:0000313" key="2">
    <source>
        <dbReference type="EMBL" id="CAI4002132.1"/>
    </source>
</evidence>
<reference evidence="2" key="1">
    <citation type="submission" date="2022-10" db="EMBL/GenBank/DDBJ databases">
        <authorList>
            <person name="Chen Y."/>
            <person name="Dougan E. K."/>
            <person name="Chan C."/>
            <person name="Rhodes N."/>
            <person name="Thang M."/>
        </authorList>
    </citation>
    <scope>NUCLEOTIDE SEQUENCE</scope>
</reference>
<proteinExistence type="predicted"/>
<feature type="compositionally biased region" description="Basic and acidic residues" evidence="1">
    <location>
        <begin position="17"/>
        <end position="33"/>
    </location>
</feature>
<dbReference type="AlphaFoldDB" id="A0A9P1D3X6"/>
<feature type="non-terminal residue" evidence="2">
    <location>
        <position position="1"/>
    </location>
</feature>
<feature type="compositionally biased region" description="Polar residues" evidence="1">
    <location>
        <begin position="1"/>
        <end position="11"/>
    </location>
</feature>
<protein>
    <submittedName>
        <fullName evidence="2">Uncharacterized protein</fullName>
    </submittedName>
</protein>
<feature type="region of interest" description="Disordered" evidence="1">
    <location>
        <begin position="154"/>
        <end position="175"/>
    </location>
</feature>
<accession>A0A9P1D3X6</accession>
<dbReference type="EMBL" id="CAMXCT030003046">
    <property type="protein sequence ID" value="CAL4789444.1"/>
    <property type="molecule type" value="Genomic_DNA"/>
</dbReference>
<organism evidence="2">
    <name type="scientific">Cladocopium goreaui</name>
    <dbReference type="NCBI Taxonomy" id="2562237"/>
    <lineage>
        <taxon>Eukaryota</taxon>
        <taxon>Sar</taxon>
        <taxon>Alveolata</taxon>
        <taxon>Dinophyceae</taxon>
        <taxon>Suessiales</taxon>
        <taxon>Symbiodiniaceae</taxon>
        <taxon>Cladocopium</taxon>
    </lineage>
</organism>
<feature type="region of interest" description="Disordered" evidence="1">
    <location>
        <begin position="1"/>
        <end position="100"/>
    </location>
</feature>
<gene>
    <name evidence="2" type="ORF">C1SCF055_LOCUS28104</name>
</gene>
<dbReference type="EMBL" id="CAMXCT020003046">
    <property type="protein sequence ID" value="CAL1155507.1"/>
    <property type="molecule type" value="Genomic_DNA"/>
</dbReference>
<evidence type="ECO:0000313" key="3">
    <source>
        <dbReference type="EMBL" id="CAL1155507.1"/>
    </source>
</evidence>
<keyword evidence="4" id="KW-1185">Reference proteome</keyword>
<feature type="compositionally biased region" description="Basic and acidic residues" evidence="1">
    <location>
        <begin position="42"/>
        <end position="52"/>
    </location>
</feature>